<feature type="transmembrane region" description="Helical" evidence="2">
    <location>
        <begin position="253"/>
        <end position="272"/>
    </location>
</feature>
<dbReference type="Proteomes" id="UP001596174">
    <property type="component" value="Unassembled WGS sequence"/>
</dbReference>
<feature type="transmembrane region" description="Helical" evidence="2">
    <location>
        <begin position="194"/>
        <end position="213"/>
    </location>
</feature>
<evidence type="ECO:0000313" key="4">
    <source>
        <dbReference type="Proteomes" id="UP001596174"/>
    </source>
</evidence>
<sequence length="319" mass="31381">MVLGLVAALAAALCFGLAMVLQALGAQRHAPAEEGGGLAGTARAMLNLPYAAGLALDGLGFVAQLVALRSLPLYVVQAALAGALAVTAVAGAALLRMRLGWAEWAGVAGVCVGLAVLGATAGAEGHKQPGTAFHWALLGAVVVLAAVGAAVWRIGRPGLRAAVMGTLCGLGFGVVGLAVRVLPSIRLWHLGPLFSDPATYALLAAGAVAFVFMTEGVRGGRVTTATAAMVLGETALPALLGVVVLGDATRAGLVPLALAGFTLAVLGALALARFGEVETGSAEARTADGARTADEVTTTDGAEGRAAGHKAGRAPGHAG</sequence>
<reference evidence="4" key="1">
    <citation type="journal article" date="2019" name="Int. J. Syst. Evol. Microbiol.">
        <title>The Global Catalogue of Microorganisms (GCM) 10K type strain sequencing project: providing services to taxonomists for standard genome sequencing and annotation.</title>
        <authorList>
            <consortium name="The Broad Institute Genomics Platform"/>
            <consortium name="The Broad Institute Genome Sequencing Center for Infectious Disease"/>
            <person name="Wu L."/>
            <person name="Ma J."/>
        </authorList>
    </citation>
    <scope>NUCLEOTIDE SEQUENCE [LARGE SCALE GENOMIC DNA]</scope>
    <source>
        <strain evidence="4">JCM 4816</strain>
    </source>
</reference>
<feature type="transmembrane region" description="Helical" evidence="2">
    <location>
        <begin position="101"/>
        <end position="123"/>
    </location>
</feature>
<keyword evidence="4" id="KW-1185">Reference proteome</keyword>
<feature type="transmembrane region" description="Helical" evidence="2">
    <location>
        <begin position="74"/>
        <end position="95"/>
    </location>
</feature>
<dbReference type="EMBL" id="JBHSQJ010000009">
    <property type="protein sequence ID" value="MFC5906171.1"/>
    <property type="molecule type" value="Genomic_DNA"/>
</dbReference>
<evidence type="ECO:0000256" key="2">
    <source>
        <dbReference type="SAM" id="Phobius"/>
    </source>
</evidence>
<comment type="caution">
    <text evidence="3">The sequence shown here is derived from an EMBL/GenBank/DDBJ whole genome shotgun (WGS) entry which is preliminary data.</text>
</comment>
<feature type="transmembrane region" description="Helical" evidence="2">
    <location>
        <begin position="135"/>
        <end position="155"/>
    </location>
</feature>
<gene>
    <name evidence="3" type="ORF">ACFP3V_02900</name>
</gene>
<feature type="transmembrane region" description="Helical" evidence="2">
    <location>
        <begin position="225"/>
        <end position="246"/>
    </location>
</feature>
<keyword evidence="2" id="KW-0812">Transmembrane</keyword>
<proteinExistence type="predicted"/>
<dbReference type="PANTHER" id="PTHR40761:SF1">
    <property type="entry name" value="CONSERVED INTEGRAL MEMBRANE ALANINE VALINE AND LEUCINE RICH PROTEIN-RELATED"/>
    <property type="match status" value="1"/>
</dbReference>
<feature type="transmembrane region" description="Helical" evidence="2">
    <location>
        <begin position="49"/>
        <end position="67"/>
    </location>
</feature>
<protein>
    <recommendedName>
        <fullName evidence="5">Integral membrane protein</fullName>
    </recommendedName>
</protein>
<accession>A0ABW1FZH7</accession>
<feature type="region of interest" description="Disordered" evidence="1">
    <location>
        <begin position="283"/>
        <end position="319"/>
    </location>
</feature>
<evidence type="ECO:0000313" key="3">
    <source>
        <dbReference type="EMBL" id="MFC5906171.1"/>
    </source>
</evidence>
<evidence type="ECO:0000256" key="1">
    <source>
        <dbReference type="SAM" id="MobiDB-lite"/>
    </source>
</evidence>
<organism evidence="3 4">
    <name type="scientific">Streptacidiphilus monticola</name>
    <dbReference type="NCBI Taxonomy" id="2161674"/>
    <lineage>
        <taxon>Bacteria</taxon>
        <taxon>Bacillati</taxon>
        <taxon>Actinomycetota</taxon>
        <taxon>Actinomycetes</taxon>
        <taxon>Kitasatosporales</taxon>
        <taxon>Streptomycetaceae</taxon>
        <taxon>Streptacidiphilus</taxon>
    </lineage>
</organism>
<evidence type="ECO:0008006" key="5">
    <source>
        <dbReference type="Google" id="ProtNLM"/>
    </source>
</evidence>
<feature type="transmembrane region" description="Helical" evidence="2">
    <location>
        <begin position="161"/>
        <end position="182"/>
    </location>
</feature>
<dbReference type="PANTHER" id="PTHR40761">
    <property type="entry name" value="CONSERVED INTEGRAL MEMBRANE ALANINE VALINE AND LEUCINE RICH PROTEIN-RELATED"/>
    <property type="match status" value="1"/>
</dbReference>
<keyword evidence="2" id="KW-0472">Membrane</keyword>
<name>A0ABW1FZH7_9ACTN</name>
<dbReference type="RefSeq" id="WP_380579319.1">
    <property type="nucleotide sequence ID" value="NZ_JBHSQJ010000009.1"/>
</dbReference>
<keyword evidence="2" id="KW-1133">Transmembrane helix</keyword>
<feature type="compositionally biased region" description="Basic and acidic residues" evidence="1">
    <location>
        <begin position="285"/>
        <end position="294"/>
    </location>
</feature>